<organism evidence="1 2">
    <name type="scientific">Nemania bipapillata</name>
    <dbReference type="NCBI Taxonomy" id="110536"/>
    <lineage>
        <taxon>Eukaryota</taxon>
        <taxon>Fungi</taxon>
        <taxon>Dikarya</taxon>
        <taxon>Ascomycota</taxon>
        <taxon>Pezizomycotina</taxon>
        <taxon>Sordariomycetes</taxon>
        <taxon>Xylariomycetidae</taxon>
        <taxon>Xylariales</taxon>
        <taxon>Xylariaceae</taxon>
        <taxon>Nemania</taxon>
    </lineage>
</organism>
<comment type="caution">
    <text evidence="1">The sequence shown here is derived from an EMBL/GenBank/DDBJ whole genome shotgun (WGS) entry which is preliminary data.</text>
</comment>
<reference evidence="1" key="1">
    <citation type="submission" date="2022-11" db="EMBL/GenBank/DDBJ databases">
        <title>Genome Sequence of Nemania bipapillata.</title>
        <authorList>
            <person name="Buettner E."/>
        </authorList>
    </citation>
    <scope>NUCLEOTIDE SEQUENCE</scope>
    <source>
        <strain evidence="1">CP14</strain>
    </source>
</reference>
<proteinExistence type="predicted"/>
<dbReference type="Proteomes" id="UP001153334">
    <property type="component" value="Unassembled WGS sequence"/>
</dbReference>
<accession>A0ACC2I0Z5</accession>
<dbReference type="EMBL" id="JAPESX010002290">
    <property type="protein sequence ID" value="KAJ8108436.1"/>
    <property type="molecule type" value="Genomic_DNA"/>
</dbReference>
<sequence length="501" mass="54371">MEVAAAVIAWALSSTCRNLPASNNLWGLCPQQDLTTALHQRLSASAQIFLPGSDGYAQATTRWSVRDAPSFNIVVVPSVENDVVETVKYANSQNIPFLAVNGGHGAITTVGKLQGGIEIWLDHLSSVEISHDGTTAKIGGGTLSKVATDSLWAQGKQTVTGVCECTSVLGPGLGGGHGFLQGRYGLISDQFVSMNIVLANGDFQTIDKDSDLWWAMQGAGHNFGIVTSVTSKIYDVTHPDWAYASFVFTGDKVENLYGAINNHLLKNGTQPVDVINYSFFFNNPLLDPDNPLIMFFILQEGAGAVDPVYAEPFNILGPLTTDAASGTYTDLAAWTGNSIGAPPCQKSGLVNLRFPIDLQTYNVAAQRKVYDLFASATRTTPALNGSLFLFEGYSLQGVKAIPNDQTAFPNRGANLLVSPLLTYAPNTPALDQTAADLGESLRQILYEGSGLKELHTYVNYAFGDETEKNWYGHEQWRRDRLKTLKQKYDPFGRFNFYAPIM</sequence>
<protein>
    <submittedName>
        <fullName evidence="1">Uncharacterized protein</fullName>
    </submittedName>
</protein>
<keyword evidence="2" id="KW-1185">Reference proteome</keyword>
<evidence type="ECO:0000313" key="2">
    <source>
        <dbReference type="Proteomes" id="UP001153334"/>
    </source>
</evidence>
<name>A0ACC2I0Z5_9PEZI</name>
<gene>
    <name evidence="1" type="ORF">ONZ43_g6425</name>
</gene>
<evidence type="ECO:0000313" key="1">
    <source>
        <dbReference type="EMBL" id="KAJ8108436.1"/>
    </source>
</evidence>